<protein>
    <submittedName>
        <fullName evidence="1">Uncharacterized protein</fullName>
    </submittedName>
</protein>
<dbReference type="AlphaFoldDB" id="A0A645G7B4"/>
<dbReference type="EMBL" id="VSSQ01069949">
    <property type="protein sequence ID" value="MPN21870.1"/>
    <property type="molecule type" value="Genomic_DNA"/>
</dbReference>
<reference evidence="1" key="1">
    <citation type="submission" date="2019-08" db="EMBL/GenBank/DDBJ databases">
        <authorList>
            <person name="Kucharzyk K."/>
            <person name="Murdoch R.W."/>
            <person name="Higgins S."/>
            <person name="Loffler F."/>
        </authorList>
    </citation>
    <scope>NUCLEOTIDE SEQUENCE</scope>
</reference>
<sequence>MPAVAVFLDDIGAADVELSAGGRQHIPHRRAGVGGAFQRPQDIIDGQMVKGQFFIITTGDSFKFF</sequence>
<comment type="caution">
    <text evidence="1">The sequence shown here is derived from an EMBL/GenBank/DDBJ whole genome shotgun (WGS) entry which is preliminary data.</text>
</comment>
<accession>A0A645G7B4</accession>
<organism evidence="1">
    <name type="scientific">bioreactor metagenome</name>
    <dbReference type="NCBI Taxonomy" id="1076179"/>
    <lineage>
        <taxon>unclassified sequences</taxon>
        <taxon>metagenomes</taxon>
        <taxon>ecological metagenomes</taxon>
    </lineage>
</organism>
<name>A0A645G7B4_9ZZZZ</name>
<gene>
    <name evidence="1" type="ORF">SDC9_169252</name>
</gene>
<proteinExistence type="predicted"/>
<evidence type="ECO:0000313" key="1">
    <source>
        <dbReference type="EMBL" id="MPN21870.1"/>
    </source>
</evidence>